<sequence>MQFGSATVSETPISFVRLFPPVPVLHGNQTATDYVNDSRNVPLSYDRLVREILLLYIASTNPAFKPYQVLFDDTDLRTEAPYVPMVNGLESFFASQPKFAPVGMTLLECLYAPIRAYPTSLRDQVNYIRTRWAHFLPQELLERAQLALDVLEEEWAMRGFGPGAIEPLRFDRDTHRRYLGYSEYAAFSEDADWMSNTILIAKSIYVWLFQLSRKYQRDIHLLSDIPDEELDRLAGWGITGLWLIGLWERSSASRRIKQIMGNPEAASSAYSLYDYVIAGDLGGEEAFKQLKWRAWQRGIRLASDMVPNHMGIYSRWMVEHPQWFLQTDYPPYPAYQYTGVDLSEDPRVCLQIEDGYWQHRDAAVVLKRIDKWTGDTKYIYHGNDGTNMPWNDTAQLNFLIPEVREAVIQMILHVARKFPIIRFDAAMTLAKRHFQRLWFPQPGEGGAIPSRAEHGMTREQFDQVMPKEFWREVVDRVAQEVPDTLLLAEAFWLMEGYFVRTLGMHRVYNSAFMNMLKMEDNANYRTTIKNVLEFSPEVLKRFVNFMNNPDERTAVEQFGKGDKYYGVAMMMVTMPGLPMFGHGQIEGFSEKYGMEYRRSYWDEQVDEGMVHRHETDIFPLMRRRRIFSGAANFALYDFITPEGWVDENVFAYSNRVGGERALILYNNAFNTTRGTIHMSTAINIGEGTEINLVRRSLGEALELEASDNSFYGFRDYRSRLEFIRSGRGLVGQGLFAELQGYQYHAFLDFRHIRDTDGSWRELERRLAGSGVANLDEAHREMQAEPILGPYRQVMNIVNVQEVLINRAKVHDRIESTVRSFYHSVGQATHTTALVDALLARFMKQLRLMDAGHPTEAAKAKPRRRKVEEPSWMQVSASQLDHVAFAWLTLQPLGELRTKEDPAPPAALAVSRVDQWLLLKAVREAFNDWLSNPDTGYWDSRLVLILLGHSDLLTPARGRSLGELFRQALSDTTVRDYLHINTFNNVVWLNKDRLERMTAALLIAARLTVKAGRVASKPTLDRARKNAALIIDAAEQAGYRVEEMLRLLN</sequence>
<dbReference type="SMART" id="SM00642">
    <property type="entry name" value="Aamy"/>
    <property type="match status" value="1"/>
</dbReference>
<reference evidence="2 3" key="1">
    <citation type="journal article" date="2018" name="ISME J.">
        <title>A methanotrophic archaeon couples anaerobic oxidation of methane to Fe(III) reduction.</title>
        <authorList>
            <person name="Cai C."/>
            <person name="Leu A.O."/>
            <person name="Xie G.J."/>
            <person name="Guo J."/>
            <person name="Feng Y."/>
            <person name="Zhao J.X."/>
            <person name="Tyson G.W."/>
            <person name="Yuan Z."/>
            <person name="Hu S."/>
        </authorList>
    </citation>
    <scope>NUCLEOTIDE SEQUENCE [LARGE SCALE GENOMIC DNA]</scope>
    <source>
        <strain evidence="2">FeB_12</strain>
    </source>
</reference>
<dbReference type="Gene3D" id="3.20.20.80">
    <property type="entry name" value="Glycosidases"/>
    <property type="match status" value="1"/>
</dbReference>
<accession>A0A855X3N8</accession>
<dbReference type="PANTHER" id="PTHR47786">
    <property type="entry name" value="ALPHA-1,4-GLUCAN:MALTOSE-1-PHOSPHATE MALTOSYLTRANSFERASE"/>
    <property type="match status" value="1"/>
</dbReference>
<dbReference type="Proteomes" id="UP000250918">
    <property type="component" value="Unassembled WGS sequence"/>
</dbReference>
<organism evidence="2 3">
    <name type="scientific">candidate division GN15 bacterium</name>
    <dbReference type="NCBI Taxonomy" id="2072418"/>
    <lineage>
        <taxon>Bacteria</taxon>
        <taxon>candidate division GN15</taxon>
    </lineage>
</organism>
<evidence type="ECO:0000313" key="3">
    <source>
        <dbReference type="Proteomes" id="UP000250918"/>
    </source>
</evidence>
<evidence type="ECO:0000313" key="2">
    <source>
        <dbReference type="EMBL" id="PWB70064.1"/>
    </source>
</evidence>
<proteinExistence type="predicted"/>
<dbReference type="GO" id="GO:0005975">
    <property type="term" value="P:carbohydrate metabolic process"/>
    <property type="evidence" value="ECO:0007669"/>
    <property type="project" value="InterPro"/>
</dbReference>
<dbReference type="PANTHER" id="PTHR47786:SF2">
    <property type="entry name" value="GLYCOSYL HYDROLASE FAMILY 13 CATALYTIC DOMAIN-CONTAINING PROTEIN"/>
    <property type="match status" value="1"/>
</dbReference>
<dbReference type="InterPro" id="IPR017853">
    <property type="entry name" value="GH"/>
</dbReference>
<protein>
    <submittedName>
        <fullName evidence="2">Alpha-amylase</fullName>
    </submittedName>
</protein>
<evidence type="ECO:0000259" key="1">
    <source>
        <dbReference type="SMART" id="SM00642"/>
    </source>
</evidence>
<gene>
    <name evidence="2" type="ORF">C3F09_09645</name>
</gene>
<name>A0A855X3N8_9BACT</name>
<dbReference type="EMBL" id="PQAP01000156">
    <property type="protein sequence ID" value="PWB70064.1"/>
    <property type="molecule type" value="Genomic_DNA"/>
</dbReference>
<dbReference type="SUPFAM" id="SSF51445">
    <property type="entry name" value="(Trans)glycosidases"/>
    <property type="match status" value="1"/>
</dbReference>
<feature type="domain" description="Glycosyl hydrolase family 13 catalytic" evidence="1">
    <location>
        <begin position="203"/>
        <end position="628"/>
    </location>
</feature>
<dbReference type="AlphaFoldDB" id="A0A855X3N8"/>
<comment type="caution">
    <text evidence="2">The sequence shown here is derived from an EMBL/GenBank/DDBJ whole genome shotgun (WGS) entry which is preliminary data.</text>
</comment>
<dbReference type="Pfam" id="PF00128">
    <property type="entry name" value="Alpha-amylase"/>
    <property type="match status" value="1"/>
</dbReference>
<dbReference type="InterPro" id="IPR006047">
    <property type="entry name" value="GH13_cat_dom"/>
</dbReference>